<dbReference type="Pfam" id="PF02450">
    <property type="entry name" value="LCAT"/>
    <property type="match status" value="1"/>
</dbReference>
<dbReference type="AlphaFoldDB" id="R1CT87"/>
<keyword evidence="2" id="KW-1185">Reference proteome</keyword>
<comment type="caution">
    <text evidence="1">The sequence shown here is derived from an EMBL/GenBank/DDBJ whole genome shotgun (WGS) entry which is preliminary data.</text>
</comment>
<sequence>MFFLRRYYIRKNNKPIVFIPGLFGSLGDAIIPGTGEFDFGLAEYAYRPIMDNFKYMGYEENKNLFVAYYDWTKPNLYSAKKYLIPVIKKAKEITGARKVDIVCHSMGGIVARAYVQSNFYAYDVDKLVMLGTPNSGSVEAYYFWAGGHLPNENLRGNFFYRLIRESFLWIFKIIYKKRNDLELLRDLFPSIQELLPTSDYGDYLFYQIKNKHKEFIPIRNMNIENKFLNKLNRNQRIIYKRRIKLYEIAGVGVDTEKYICVQKHNKYRKLWSDGMPLYSVKTSAGDGTVTLYSASSLYGIKKYIYSDHVDMLKDSKELLANILNRRILYKAKVANCIQTKYFYSIVAKNVNNITINKDNREKTILEEAMNKDKEISIKQIGQNDYWIIINLAFKKNINLSFIPMIGKESDIVIFFSNRNGEIKKIKEFTTSNIYSVNL</sequence>
<dbReference type="Gene3D" id="3.40.50.1820">
    <property type="entry name" value="alpha/beta hydrolase"/>
    <property type="match status" value="1"/>
</dbReference>
<dbReference type="PANTHER" id="PTHR11440">
    <property type="entry name" value="LECITHIN-CHOLESTEROL ACYLTRANSFERASE-RELATED"/>
    <property type="match status" value="1"/>
</dbReference>
<reference evidence="1 2" key="1">
    <citation type="journal article" date="2015" name="Geomicrobiol. J.">
        <title>Caldisalinibacter kiritimatiensis gen. nov., sp. nov., a moderately thermohalophilic thiosulfate-reducing bacterium from a hypersaline microbial mat.</title>
        <authorList>
            <person name="Ben Hania W."/>
            <person name="Joseph M."/>
            <person name="Fiebig A."/>
            <person name="Bunk B."/>
            <person name="Klenk H.-P."/>
            <person name="Fardeau M.-L."/>
            <person name="Spring S."/>
        </authorList>
    </citation>
    <scope>NUCLEOTIDE SEQUENCE [LARGE SCALE GENOMIC DNA]</scope>
    <source>
        <strain evidence="1 2">L21-TH-D2</strain>
    </source>
</reference>
<evidence type="ECO:0000313" key="1">
    <source>
        <dbReference type="EMBL" id="EOC99908.1"/>
    </source>
</evidence>
<evidence type="ECO:0008006" key="3">
    <source>
        <dbReference type="Google" id="ProtNLM"/>
    </source>
</evidence>
<dbReference type="PATRIC" id="fig|1304284.3.peg.2025"/>
<organism evidence="1 2">
    <name type="scientific">Caldisalinibacter kiritimatiensis</name>
    <dbReference type="NCBI Taxonomy" id="1304284"/>
    <lineage>
        <taxon>Bacteria</taxon>
        <taxon>Bacillati</taxon>
        <taxon>Bacillota</taxon>
        <taxon>Tissierellia</taxon>
        <taxon>Tissierellales</taxon>
        <taxon>Thermohalobacteraceae</taxon>
        <taxon>Caldisalinibacter</taxon>
    </lineage>
</organism>
<gene>
    <name evidence="1" type="ORF">L21TH_2060</name>
</gene>
<dbReference type="GO" id="GO:0008374">
    <property type="term" value="F:O-acyltransferase activity"/>
    <property type="evidence" value="ECO:0007669"/>
    <property type="project" value="InterPro"/>
</dbReference>
<dbReference type="eggNOG" id="COG1075">
    <property type="taxonomic scope" value="Bacteria"/>
</dbReference>
<dbReference type="InterPro" id="IPR029058">
    <property type="entry name" value="AB_hydrolase_fold"/>
</dbReference>
<dbReference type="EMBL" id="ARZA01000227">
    <property type="protein sequence ID" value="EOC99908.1"/>
    <property type="molecule type" value="Genomic_DNA"/>
</dbReference>
<dbReference type="ESTHER" id="9firm-r1ct87">
    <property type="family name" value="Bacterial_EstLip_FamXIV"/>
</dbReference>
<dbReference type="Proteomes" id="UP000013378">
    <property type="component" value="Unassembled WGS sequence"/>
</dbReference>
<dbReference type="STRING" id="1304284.L21TH_2060"/>
<proteinExistence type="predicted"/>
<evidence type="ECO:0000313" key="2">
    <source>
        <dbReference type="Proteomes" id="UP000013378"/>
    </source>
</evidence>
<protein>
    <recommendedName>
        <fullName evidence="3">Lecithin:cholesterol acyltransferase</fullName>
    </recommendedName>
</protein>
<dbReference type="GO" id="GO:0006629">
    <property type="term" value="P:lipid metabolic process"/>
    <property type="evidence" value="ECO:0007669"/>
    <property type="project" value="InterPro"/>
</dbReference>
<name>R1CT87_9FIRM</name>
<accession>R1CT87</accession>
<dbReference type="InterPro" id="IPR003386">
    <property type="entry name" value="LACT/PDAT_acylTrfase"/>
</dbReference>
<dbReference type="SUPFAM" id="SSF53474">
    <property type="entry name" value="alpha/beta-Hydrolases"/>
    <property type="match status" value="1"/>
</dbReference>